<dbReference type="EMBL" id="CP080590">
    <property type="protein sequence ID" value="QYO76613.1"/>
    <property type="molecule type" value="Genomic_DNA"/>
</dbReference>
<proteinExistence type="predicted"/>
<evidence type="ECO:0000313" key="2">
    <source>
        <dbReference type="Proteomes" id="UP000825799"/>
    </source>
</evidence>
<sequence length="397" mass="42591">MIVALRNSVFATGLSIAVLTSLSTASTAEQDWRQICTPDAEVEILVGGSWYRGTVTGPDINGEAYCGVLNTSYTGRDMHFSMAHDRMRAVQLMDVAGPAIGPAPTISDALSPDWHDLCIPGDEVEILVGSAWYKGIVSGPDAFGDEACGVLNTSYSGREMHFSMAPDRMRAVHSSAVDAGGKTKAPPRASQTLEANLAQIGEAYRTNVAAARQRYEGLTVTLSGTLERVGSDYVRLTDGPFGVAMCTFNEADRDQLAELIPGSMLTVQGDDSSWGWDTFQLGGCRVIGEQAMSPAQGAEPISTNGGLPLGRYVCRQYMTTIGWIDLNEGTYGVNGVQGAYSFDTGTGAIVWQDGAYRGWPARFEYSPAGAGHAHDEYIIRMTDETDTLRIDCFLTSE</sequence>
<keyword evidence="2" id="KW-1185">Reference proteome</keyword>
<dbReference type="Proteomes" id="UP000825799">
    <property type="component" value="Chromosome"/>
</dbReference>
<evidence type="ECO:0008006" key="3">
    <source>
        <dbReference type="Google" id="ProtNLM"/>
    </source>
</evidence>
<name>A0ABX8WCK7_9HYPH</name>
<protein>
    <recommendedName>
        <fullName evidence="3">DUF5666 domain-containing protein</fullName>
    </recommendedName>
</protein>
<dbReference type="RefSeq" id="WP_220305082.1">
    <property type="nucleotide sequence ID" value="NZ_CP080590.1"/>
</dbReference>
<accession>A0ABX8WCK7</accession>
<gene>
    <name evidence="1" type="ORF">K1X15_18845</name>
</gene>
<evidence type="ECO:0000313" key="1">
    <source>
        <dbReference type="EMBL" id="QYO76613.1"/>
    </source>
</evidence>
<organism evidence="1 2">
    <name type="scientific">Devosia salina</name>
    <dbReference type="NCBI Taxonomy" id="2860336"/>
    <lineage>
        <taxon>Bacteria</taxon>
        <taxon>Pseudomonadati</taxon>
        <taxon>Pseudomonadota</taxon>
        <taxon>Alphaproteobacteria</taxon>
        <taxon>Hyphomicrobiales</taxon>
        <taxon>Devosiaceae</taxon>
        <taxon>Devosia</taxon>
    </lineage>
</organism>
<reference evidence="1 2" key="1">
    <citation type="submission" date="2021-08" db="EMBL/GenBank/DDBJ databases">
        <title>Devosia salina sp. nov., isolated from the South China Sea sediment.</title>
        <authorList>
            <person name="Zhou Z."/>
        </authorList>
    </citation>
    <scope>NUCLEOTIDE SEQUENCE [LARGE SCALE GENOMIC DNA]</scope>
    <source>
        <strain evidence="1 2">SCS-3</strain>
    </source>
</reference>